<keyword evidence="1" id="KW-0328">Glycosyltransferase</keyword>
<dbReference type="InterPro" id="IPR050748">
    <property type="entry name" value="Glycosyltrans_8_dom-fam"/>
</dbReference>
<dbReference type="PANTHER" id="PTHR13778">
    <property type="entry name" value="GLYCOSYLTRANSFERASE 8 DOMAIN-CONTAINING PROTEIN"/>
    <property type="match status" value="1"/>
</dbReference>
<dbReference type="SUPFAM" id="SSF53448">
    <property type="entry name" value="Nucleotide-diphospho-sugar transferases"/>
    <property type="match status" value="1"/>
</dbReference>
<name>A0A928DNY1_9BACT</name>
<keyword evidence="3" id="KW-0479">Metal-binding</keyword>
<evidence type="ECO:0000313" key="4">
    <source>
        <dbReference type="EMBL" id="MBE6421283.1"/>
    </source>
</evidence>
<dbReference type="InterPro" id="IPR029044">
    <property type="entry name" value="Nucleotide-diphossugar_trans"/>
</dbReference>
<proteinExistence type="predicted"/>
<comment type="caution">
    <text evidence="4">The sequence shown here is derived from an EMBL/GenBank/DDBJ whole genome shotgun (WGS) entry which is preliminary data.</text>
</comment>
<dbReference type="GO" id="GO:0046872">
    <property type="term" value="F:metal ion binding"/>
    <property type="evidence" value="ECO:0007669"/>
    <property type="project" value="UniProtKB-KW"/>
</dbReference>
<accession>A0A928DNY1</accession>
<dbReference type="Proteomes" id="UP000725649">
    <property type="component" value="Unassembled WGS sequence"/>
</dbReference>
<organism evidence="4 5">
    <name type="scientific">Candidatus Avelusimicrobium gallicola</name>
    <dbReference type="NCBI Taxonomy" id="2562704"/>
    <lineage>
        <taxon>Bacteria</taxon>
        <taxon>Pseudomonadati</taxon>
        <taxon>Elusimicrobiota</taxon>
        <taxon>Elusimicrobia</taxon>
        <taxon>Elusimicrobiales</taxon>
        <taxon>Elusimicrobiaceae</taxon>
        <taxon>Candidatus Avelusimicrobium</taxon>
    </lineage>
</organism>
<evidence type="ECO:0000256" key="1">
    <source>
        <dbReference type="ARBA" id="ARBA00022676"/>
    </source>
</evidence>
<dbReference type="AlphaFoldDB" id="A0A928DNY1"/>
<dbReference type="Gene3D" id="3.90.550.10">
    <property type="entry name" value="Spore Coat Polysaccharide Biosynthesis Protein SpsA, Chain A"/>
    <property type="match status" value="1"/>
</dbReference>
<dbReference type="CDD" id="cd04194">
    <property type="entry name" value="GT8_A4GalT_like"/>
    <property type="match status" value="1"/>
</dbReference>
<evidence type="ECO:0000313" key="5">
    <source>
        <dbReference type="Proteomes" id="UP000725649"/>
    </source>
</evidence>
<reference evidence="4" key="1">
    <citation type="submission" date="2019-04" db="EMBL/GenBank/DDBJ databases">
        <title>Evolution of Biomass-Degrading Anaerobic Consortia Revealed by Metagenomics.</title>
        <authorList>
            <person name="Peng X."/>
        </authorList>
    </citation>
    <scope>NUCLEOTIDE SEQUENCE</scope>
    <source>
        <strain evidence="4">SIG66</strain>
    </source>
</reference>
<dbReference type="InterPro" id="IPR002495">
    <property type="entry name" value="Glyco_trans_8"/>
</dbReference>
<evidence type="ECO:0000256" key="2">
    <source>
        <dbReference type="ARBA" id="ARBA00022679"/>
    </source>
</evidence>
<dbReference type="Pfam" id="PF01501">
    <property type="entry name" value="Glyco_transf_8"/>
    <property type="match status" value="1"/>
</dbReference>
<dbReference type="GO" id="GO:0016757">
    <property type="term" value="F:glycosyltransferase activity"/>
    <property type="evidence" value="ECO:0007669"/>
    <property type="project" value="UniProtKB-KW"/>
</dbReference>
<protein>
    <submittedName>
        <fullName evidence="4">Glycosyltransferase family 8 protein</fullName>
    </submittedName>
</protein>
<keyword evidence="2" id="KW-0808">Transferase</keyword>
<dbReference type="EMBL" id="SUVG01000004">
    <property type="protein sequence ID" value="MBE6421283.1"/>
    <property type="molecule type" value="Genomic_DNA"/>
</dbReference>
<gene>
    <name evidence="4" type="ORF">E7027_04035</name>
</gene>
<evidence type="ECO:0000256" key="3">
    <source>
        <dbReference type="ARBA" id="ARBA00022723"/>
    </source>
</evidence>
<dbReference type="PANTHER" id="PTHR13778:SF47">
    <property type="entry name" value="LIPOPOLYSACCHARIDE 1,3-GALACTOSYLTRANSFERASE"/>
    <property type="match status" value="1"/>
</dbReference>
<sequence length="320" mass="38534">MIEKINICFASDDNYAPYMGMALFSVLKNAGEEETFHFYVLDNKISEKNKQKIEKLKELYSFEITYLTLDEKIFKNCDLKRSNWTLSIFGRYLIPELISEDKVLYLDCDVFVRSSLLPLWKEDISEYYIGGVPDYNVILRGKLTKRFGKDFKPEEYVNSGVLLINNKKWREEHLFNTLLDYSVKNASLLQWPDQDAINVICQNRKKLLPERYNVMGFLYKPDLFLSHPRFNEIVEEPKHTVIRHFHPWEKNSFSPNREEYLSLMKVSPWADLMPKDDPYVLAWIKMIARYLWRHPFCFLLPKFYRYWKYRGTKCLFFDYR</sequence>